<dbReference type="InterPro" id="IPR029069">
    <property type="entry name" value="HotDog_dom_sf"/>
</dbReference>
<dbReference type="KEGG" id="ffa:FFWV33_16185"/>
<sequence length="145" mass="16672">MTSFSKQISFRWADLDPNFHVRHSVYYDFGAQHRIEILEGLGLTMRTMQSQFFGPIIFREECVFRKEIKLSDAIFIHTKVAKMTADASRWTIVHELKDGNDTLCATISVDGAWMDTKLRKLVNPVPDSVMEALSNMPKSDNFVQL</sequence>
<dbReference type="SUPFAM" id="SSF54637">
    <property type="entry name" value="Thioesterase/thiol ester dehydrase-isomerase"/>
    <property type="match status" value="1"/>
</dbReference>
<dbReference type="GO" id="GO:0047617">
    <property type="term" value="F:fatty acyl-CoA hydrolase activity"/>
    <property type="evidence" value="ECO:0007669"/>
    <property type="project" value="TreeGrafter"/>
</dbReference>
<dbReference type="CDD" id="cd00586">
    <property type="entry name" value="4HBT"/>
    <property type="match status" value="1"/>
</dbReference>
<protein>
    <submittedName>
        <fullName evidence="1">Thioesterase</fullName>
    </submittedName>
</protein>
<dbReference type="EMBL" id="CP020918">
    <property type="protein sequence ID" value="AWG22954.1"/>
    <property type="molecule type" value="Genomic_DNA"/>
</dbReference>
<dbReference type="RefSeq" id="WP_108741859.1">
    <property type="nucleotide sequence ID" value="NZ_CP020918.1"/>
</dbReference>
<dbReference type="Gene3D" id="3.10.129.10">
    <property type="entry name" value="Hotdog Thioesterase"/>
    <property type="match status" value="1"/>
</dbReference>
<evidence type="ECO:0000313" key="1">
    <source>
        <dbReference type="EMBL" id="AWG22954.1"/>
    </source>
</evidence>
<gene>
    <name evidence="1" type="ORF">FFWV33_16185</name>
</gene>
<keyword evidence="2" id="KW-1185">Reference proteome</keyword>
<reference evidence="1 2" key="1">
    <citation type="submission" date="2017-04" db="EMBL/GenBank/DDBJ databases">
        <title>Compelte genome sequence of WV33.</title>
        <authorList>
            <person name="Lee P.C."/>
        </authorList>
    </citation>
    <scope>NUCLEOTIDE SEQUENCE [LARGE SCALE GENOMIC DNA]</scope>
    <source>
        <strain evidence="1 2">WV33</strain>
    </source>
</reference>
<dbReference type="Proteomes" id="UP000244527">
    <property type="component" value="Chromosome"/>
</dbReference>
<dbReference type="PANTHER" id="PTHR31793">
    <property type="entry name" value="4-HYDROXYBENZOYL-COA THIOESTERASE FAMILY MEMBER"/>
    <property type="match status" value="1"/>
</dbReference>
<dbReference type="OrthoDB" id="760345at2"/>
<organism evidence="1 2">
    <name type="scientific">Flavobacterium faecale</name>
    <dbReference type="NCBI Taxonomy" id="1355330"/>
    <lineage>
        <taxon>Bacteria</taxon>
        <taxon>Pseudomonadati</taxon>
        <taxon>Bacteroidota</taxon>
        <taxon>Flavobacteriia</taxon>
        <taxon>Flavobacteriales</taxon>
        <taxon>Flavobacteriaceae</taxon>
        <taxon>Flavobacterium</taxon>
    </lineage>
</organism>
<evidence type="ECO:0000313" key="2">
    <source>
        <dbReference type="Proteomes" id="UP000244527"/>
    </source>
</evidence>
<name>A0A2S1LGS5_9FLAO</name>
<accession>A0A2S1LGS5</accession>
<dbReference type="PANTHER" id="PTHR31793:SF24">
    <property type="entry name" value="LONG-CHAIN ACYL-COA THIOESTERASE FADM"/>
    <property type="match status" value="1"/>
</dbReference>
<dbReference type="Pfam" id="PF13279">
    <property type="entry name" value="4HBT_2"/>
    <property type="match status" value="1"/>
</dbReference>
<dbReference type="AlphaFoldDB" id="A0A2S1LGS5"/>
<dbReference type="InterPro" id="IPR050563">
    <property type="entry name" value="4-hydroxybenzoyl-CoA_TE"/>
</dbReference>
<proteinExistence type="predicted"/>